<dbReference type="EMBL" id="KN835258">
    <property type="protein sequence ID" value="KIK41793.1"/>
    <property type="molecule type" value="Genomic_DNA"/>
</dbReference>
<organism evidence="2 3">
    <name type="scientific">Suillus luteus UH-Slu-Lm8-n1</name>
    <dbReference type="NCBI Taxonomy" id="930992"/>
    <lineage>
        <taxon>Eukaryota</taxon>
        <taxon>Fungi</taxon>
        <taxon>Dikarya</taxon>
        <taxon>Basidiomycota</taxon>
        <taxon>Agaricomycotina</taxon>
        <taxon>Agaricomycetes</taxon>
        <taxon>Agaricomycetidae</taxon>
        <taxon>Boletales</taxon>
        <taxon>Suillineae</taxon>
        <taxon>Suillaceae</taxon>
        <taxon>Suillus</taxon>
    </lineage>
</organism>
<evidence type="ECO:0000313" key="2">
    <source>
        <dbReference type="EMBL" id="KIK41793.1"/>
    </source>
</evidence>
<feature type="transmembrane region" description="Helical" evidence="1">
    <location>
        <begin position="34"/>
        <end position="58"/>
    </location>
</feature>
<gene>
    <name evidence="2" type="ORF">CY34DRAFT_805672</name>
</gene>
<keyword evidence="1" id="KW-0472">Membrane</keyword>
<dbReference type="AlphaFoldDB" id="A0A0D0BEQ8"/>
<reference evidence="3" key="2">
    <citation type="submission" date="2015-01" db="EMBL/GenBank/DDBJ databases">
        <title>Evolutionary Origins and Diversification of the Mycorrhizal Mutualists.</title>
        <authorList>
            <consortium name="DOE Joint Genome Institute"/>
            <consortium name="Mycorrhizal Genomics Consortium"/>
            <person name="Kohler A."/>
            <person name="Kuo A."/>
            <person name="Nagy L.G."/>
            <person name="Floudas D."/>
            <person name="Copeland A."/>
            <person name="Barry K.W."/>
            <person name="Cichocki N."/>
            <person name="Veneault-Fourrey C."/>
            <person name="LaButti K."/>
            <person name="Lindquist E.A."/>
            <person name="Lipzen A."/>
            <person name="Lundell T."/>
            <person name="Morin E."/>
            <person name="Murat C."/>
            <person name="Riley R."/>
            <person name="Ohm R."/>
            <person name="Sun H."/>
            <person name="Tunlid A."/>
            <person name="Henrissat B."/>
            <person name="Grigoriev I.V."/>
            <person name="Hibbett D.S."/>
            <person name="Martin F."/>
        </authorList>
    </citation>
    <scope>NUCLEOTIDE SEQUENCE [LARGE SCALE GENOMIC DNA]</scope>
    <source>
        <strain evidence="3">UH-Slu-Lm8-n1</strain>
    </source>
</reference>
<protein>
    <submittedName>
        <fullName evidence="2">Uncharacterized protein</fullName>
    </submittedName>
</protein>
<dbReference type="InParanoid" id="A0A0D0BEQ8"/>
<evidence type="ECO:0000256" key="1">
    <source>
        <dbReference type="SAM" id="Phobius"/>
    </source>
</evidence>
<accession>A0A0D0BEQ8</accession>
<dbReference type="Proteomes" id="UP000054485">
    <property type="component" value="Unassembled WGS sequence"/>
</dbReference>
<dbReference type="HOGENOM" id="CLU_2943333_0_0_1"/>
<reference evidence="2 3" key="1">
    <citation type="submission" date="2014-04" db="EMBL/GenBank/DDBJ databases">
        <authorList>
            <consortium name="DOE Joint Genome Institute"/>
            <person name="Kuo A."/>
            <person name="Ruytinx J."/>
            <person name="Rineau F."/>
            <person name="Colpaert J."/>
            <person name="Kohler A."/>
            <person name="Nagy L.G."/>
            <person name="Floudas D."/>
            <person name="Copeland A."/>
            <person name="Barry K.W."/>
            <person name="Cichocki N."/>
            <person name="Veneault-Fourrey C."/>
            <person name="LaButti K."/>
            <person name="Lindquist E.A."/>
            <person name="Lipzen A."/>
            <person name="Lundell T."/>
            <person name="Morin E."/>
            <person name="Murat C."/>
            <person name="Sun H."/>
            <person name="Tunlid A."/>
            <person name="Henrissat B."/>
            <person name="Grigoriev I.V."/>
            <person name="Hibbett D.S."/>
            <person name="Martin F."/>
            <person name="Nordberg H.P."/>
            <person name="Cantor M.N."/>
            <person name="Hua S.X."/>
        </authorList>
    </citation>
    <scope>NUCLEOTIDE SEQUENCE [LARGE SCALE GENOMIC DNA]</scope>
    <source>
        <strain evidence="2 3">UH-Slu-Lm8-n1</strain>
    </source>
</reference>
<sequence>MHVEIYSCDSPHLYQISFLITPLHPRQSRPSTGACTLCAFISVEVTFPVTLLLARAIYVG</sequence>
<proteinExistence type="predicted"/>
<keyword evidence="1" id="KW-1133">Transmembrane helix</keyword>
<name>A0A0D0BEQ8_9AGAM</name>
<evidence type="ECO:0000313" key="3">
    <source>
        <dbReference type="Proteomes" id="UP000054485"/>
    </source>
</evidence>
<keyword evidence="1" id="KW-0812">Transmembrane</keyword>
<keyword evidence="3" id="KW-1185">Reference proteome</keyword>